<gene>
    <name evidence="1" type="ORF">SAMN06295970_11850</name>
</gene>
<evidence type="ECO:0008006" key="3">
    <source>
        <dbReference type="Google" id="ProtNLM"/>
    </source>
</evidence>
<keyword evidence="2" id="KW-1185">Reference proteome</keyword>
<name>A0ABY1QIT0_9BURK</name>
<accession>A0ABY1QIT0</accession>
<dbReference type="Proteomes" id="UP001158049">
    <property type="component" value="Unassembled WGS sequence"/>
</dbReference>
<comment type="caution">
    <text evidence="1">The sequence shown here is derived from an EMBL/GenBank/DDBJ whole genome shotgun (WGS) entry which is preliminary data.</text>
</comment>
<reference evidence="1 2" key="1">
    <citation type="submission" date="2017-05" db="EMBL/GenBank/DDBJ databases">
        <authorList>
            <person name="Varghese N."/>
            <person name="Submissions S."/>
        </authorList>
    </citation>
    <scope>NUCLEOTIDE SEQUENCE [LARGE SCALE GENOMIC DNA]</scope>
    <source>
        <strain evidence="1 2">DSM 26001</strain>
    </source>
</reference>
<dbReference type="EMBL" id="FXUL01000018">
    <property type="protein sequence ID" value="SMP72509.1"/>
    <property type="molecule type" value="Genomic_DNA"/>
</dbReference>
<protein>
    <recommendedName>
        <fullName evidence="3">Recombinase</fullName>
    </recommendedName>
</protein>
<proteinExistence type="predicted"/>
<dbReference type="RefSeq" id="WP_283444102.1">
    <property type="nucleotide sequence ID" value="NZ_FXUL01000018.1"/>
</dbReference>
<sequence>MSHQAATDAQASASQGTSNIALWEIVQATDPKYTKDFTRRDGFSGTAINATYQAKKATEAFGPMGLGWGVKILDERYIEGAHMGWNAQGSDLGPEKIHVVRIELWYRWNGERGAIEHFGQTKFVGCTANGVFTDEEAPKKSVTEATSKCLSLLGFGADVYMGLYDDSKYVSAVREHFAESGQIGGRAQPVAGSTAAASASTSQGATTAAPQSTNVASALSERYKYYKEEIQKGVVDVERKRFFIQNDNELSDMERATLLSMPEMQVQPSRPATGSSIPAVDSMMGSFL</sequence>
<evidence type="ECO:0000313" key="2">
    <source>
        <dbReference type="Proteomes" id="UP001158049"/>
    </source>
</evidence>
<organism evidence="1 2">
    <name type="scientific">Noviherbaspirillum suwonense</name>
    <dbReference type="NCBI Taxonomy" id="1224511"/>
    <lineage>
        <taxon>Bacteria</taxon>
        <taxon>Pseudomonadati</taxon>
        <taxon>Pseudomonadota</taxon>
        <taxon>Betaproteobacteria</taxon>
        <taxon>Burkholderiales</taxon>
        <taxon>Oxalobacteraceae</taxon>
        <taxon>Noviherbaspirillum</taxon>
    </lineage>
</organism>
<evidence type="ECO:0000313" key="1">
    <source>
        <dbReference type="EMBL" id="SMP72509.1"/>
    </source>
</evidence>